<evidence type="ECO:0000256" key="4">
    <source>
        <dbReference type="ARBA" id="ARBA00009567"/>
    </source>
</evidence>
<evidence type="ECO:0000256" key="7">
    <source>
        <dbReference type="ARBA" id="ARBA00022694"/>
    </source>
</evidence>
<feature type="non-terminal residue" evidence="9">
    <location>
        <position position="1"/>
    </location>
</feature>
<evidence type="ECO:0000313" key="10">
    <source>
        <dbReference type="Proteomes" id="UP000286134"/>
    </source>
</evidence>
<dbReference type="UniPathway" id="UPA00988"/>
<protein>
    <recommendedName>
        <fullName evidence="5">Elongator complex protein 5</fullName>
    </recommendedName>
</protein>
<keyword evidence="10" id="KW-1185">Reference proteome</keyword>
<evidence type="ECO:0000256" key="1">
    <source>
        <dbReference type="ARBA" id="ARBA00004123"/>
    </source>
</evidence>
<keyword evidence="6" id="KW-0963">Cytoplasm</keyword>
<evidence type="ECO:0000256" key="3">
    <source>
        <dbReference type="ARBA" id="ARBA00005043"/>
    </source>
</evidence>
<organism evidence="9 10">
    <name type="scientific">Erysiphe neolycopersici</name>
    <dbReference type="NCBI Taxonomy" id="212602"/>
    <lineage>
        <taxon>Eukaryota</taxon>
        <taxon>Fungi</taxon>
        <taxon>Dikarya</taxon>
        <taxon>Ascomycota</taxon>
        <taxon>Pezizomycotina</taxon>
        <taxon>Leotiomycetes</taxon>
        <taxon>Erysiphales</taxon>
        <taxon>Erysiphaceae</taxon>
        <taxon>Erysiphe</taxon>
    </lineage>
</organism>
<keyword evidence="7" id="KW-0819">tRNA processing</keyword>
<dbReference type="GO" id="GO:0033588">
    <property type="term" value="C:elongator holoenzyme complex"/>
    <property type="evidence" value="ECO:0007669"/>
    <property type="project" value="InterPro"/>
</dbReference>
<proteinExistence type="inferred from homology"/>
<dbReference type="GO" id="GO:0000049">
    <property type="term" value="F:tRNA binding"/>
    <property type="evidence" value="ECO:0007669"/>
    <property type="project" value="TreeGrafter"/>
</dbReference>
<sequence length="287" mass="32229">ISNTKIVFISFTTPYYKKPVIPLEIYSFINARRKSPELLREEILSHLVISKRKDVGEKNKYILFFDSLIPLASSHPHELSTFLTSLLISPSISLLAVYHVDIPLPCSTASYLPGSLVILTYLATAVLTVSSLAQLLSRKRARDRSLPDPLFGLEEGKEGVIVGQCDSIKEQGLVVNMELRKRSGRGIVEDFVLVPSSLKAIPSIIPLKEYPAYVSIPDFTNDENQDPSTDLDLPFNLNLSEKQKRDRDEVVLPYFDAQKEGGNEGGRILYQMGSEDHEDFDEEEDEI</sequence>
<dbReference type="InterPro" id="IPR027417">
    <property type="entry name" value="P-loop_NTPase"/>
</dbReference>
<dbReference type="EMBL" id="MCFK01004613">
    <property type="protein sequence ID" value="RKF60968.1"/>
    <property type="molecule type" value="Genomic_DNA"/>
</dbReference>
<dbReference type="GO" id="GO:0002098">
    <property type="term" value="P:tRNA wobble uridine modification"/>
    <property type="evidence" value="ECO:0007669"/>
    <property type="project" value="InterPro"/>
</dbReference>
<dbReference type="STRING" id="212602.A0A420HU49"/>
<evidence type="ECO:0000256" key="6">
    <source>
        <dbReference type="ARBA" id="ARBA00022490"/>
    </source>
</evidence>
<keyword evidence="8" id="KW-0539">Nucleus</keyword>
<dbReference type="InterPro" id="IPR019519">
    <property type="entry name" value="Elp5"/>
</dbReference>
<dbReference type="GO" id="GO:0005634">
    <property type="term" value="C:nucleus"/>
    <property type="evidence" value="ECO:0007669"/>
    <property type="project" value="UniProtKB-SubCell"/>
</dbReference>
<gene>
    <name evidence="9" type="ORF">OnM2_046053</name>
</gene>
<dbReference type="AlphaFoldDB" id="A0A420HU49"/>
<dbReference type="CDD" id="cd19496">
    <property type="entry name" value="Elp5"/>
    <property type="match status" value="1"/>
</dbReference>
<comment type="similarity">
    <text evidence="4">Belongs to the ELP5 family.</text>
</comment>
<evidence type="ECO:0000256" key="5">
    <source>
        <dbReference type="ARBA" id="ARBA00020264"/>
    </source>
</evidence>
<dbReference type="Pfam" id="PF10483">
    <property type="entry name" value="Elong_Iki1"/>
    <property type="match status" value="1"/>
</dbReference>
<evidence type="ECO:0000256" key="8">
    <source>
        <dbReference type="ARBA" id="ARBA00023242"/>
    </source>
</evidence>
<dbReference type="Gene3D" id="3.40.50.300">
    <property type="entry name" value="P-loop containing nucleotide triphosphate hydrolases"/>
    <property type="match status" value="1"/>
</dbReference>
<evidence type="ECO:0000313" key="9">
    <source>
        <dbReference type="EMBL" id="RKF60968.1"/>
    </source>
</evidence>
<reference evidence="9 10" key="1">
    <citation type="journal article" date="2018" name="BMC Genomics">
        <title>Comparative genome analyses reveal sequence features reflecting distinct modes of host-adaptation between dicot and monocot powdery mildew.</title>
        <authorList>
            <person name="Wu Y."/>
            <person name="Ma X."/>
            <person name="Pan Z."/>
            <person name="Kale S.D."/>
            <person name="Song Y."/>
            <person name="King H."/>
            <person name="Zhang Q."/>
            <person name="Presley C."/>
            <person name="Deng X."/>
            <person name="Wei C.I."/>
            <person name="Xiao S."/>
        </authorList>
    </citation>
    <scope>NUCLEOTIDE SEQUENCE [LARGE SCALE GENOMIC DNA]</scope>
    <source>
        <strain evidence="9">UMSG2</strain>
    </source>
</reference>
<evidence type="ECO:0000256" key="2">
    <source>
        <dbReference type="ARBA" id="ARBA00004496"/>
    </source>
</evidence>
<name>A0A420HU49_9PEZI</name>
<dbReference type="Proteomes" id="UP000286134">
    <property type="component" value="Unassembled WGS sequence"/>
</dbReference>
<dbReference type="PANTHER" id="PTHR15641:SF1">
    <property type="entry name" value="ELONGATOR COMPLEX PROTEIN 5"/>
    <property type="match status" value="1"/>
</dbReference>
<comment type="subcellular location">
    <subcellularLocation>
        <location evidence="2">Cytoplasm</location>
    </subcellularLocation>
    <subcellularLocation>
        <location evidence="1">Nucleus</location>
    </subcellularLocation>
</comment>
<dbReference type="PANTHER" id="PTHR15641">
    <property type="entry name" value="ELONGATOR COMPLEX PROTEIN 5"/>
    <property type="match status" value="1"/>
</dbReference>
<dbReference type="OrthoDB" id="166907at2759"/>
<dbReference type="GO" id="GO:0005829">
    <property type="term" value="C:cytosol"/>
    <property type="evidence" value="ECO:0007669"/>
    <property type="project" value="TreeGrafter"/>
</dbReference>
<comment type="pathway">
    <text evidence="3">tRNA modification; 5-methoxycarbonylmethyl-2-thiouridine-tRNA biosynthesis.</text>
</comment>
<accession>A0A420HU49</accession>
<comment type="caution">
    <text evidence="9">The sequence shown here is derived from an EMBL/GenBank/DDBJ whole genome shotgun (WGS) entry which is preliminary data.</text>
</comment>